<proteinExistence type="predicted"/>
<dbReference type="InterPro" id="IPR000073">
    <property type="entry name" value="AB_hydrolase_1"/>
</dbReference>
<dbReference type="AlphaFoldDB" id="A0ABD3SCC4"/>
<dbReference type="SUPFAM" id="SSF53474">
    <property type="entry name" value="alpha/beta-Hydrolases"/>
    <property type="match status" value="1"/>
</dbReference>
<comment type="caution">
    <text evidence="3">The sequence shown here is derived from an EMBL/GenBank/DDBJ whole genome shotgun (WGS) entry which is preliminary data.</text>
</comment>
<dbReference type="Pfam" id="PF12697">
    <property type="entry name" value="Abhydrolase_6"/>
    <property type="match status" value="1"/>
</dbReference>
<dbReference type="Gene3D" id="3.40.50.1820">
    <property type="entry name" value="alpha/beta hydrolase"/>
    <property type="match status" value="1"/>
</dbReference>
<keyword evidence="4" id="KW-1185">Reference proteome</keyword>
<evidence type="ECO:0000256" key="1">
    <source>
        <dbReference type="SAM" id="MobiDB-lite"/>
    </source>
</evidence>
<gene>
    <name evidence="3" type="ORF">ACHAXA_002969</name>
</gene>
<evidence type="ECO:0000313" key="4">
    <source>
        <dbReference type="Proteomes" id="UP001530377"/>
    </source>
</evidence>
<organism evidence="3 4">
    <name type="scientific">Cyclostephanos tholiformis</name>
    <dbReference type="NCBI Taxonomy" id="382380"/>
    <lineage>
        <taxon>Eukaryota</taxon>
        <taxon>Sar</taxon>
        <taxon>Stramenopiles</taxon>
        <taxon>Ochrophyta</taxon>
        <taxon>Bacillariophyta</taxon>
        <taxon>Coscinodiscophyceae</taxon>
        <taxon>Thalassiosirophycidae</taxon>
        <taxon>Stephanodiscales</taxon>
        <taxon>Stephanodiscaceae</taxon>
        <taxon>Cyclostephanos</taxon>
    </lineage>
</organism>
<sequence>MAATAIVVTSLFVTAVYSLRLRHRRCRLSRRNVREIWLLAGECPKLTSVLPTAMGGDDIDDNNNNYDDEEDDDKDNATNPRILTTVTRATTISDVDRRHGSSGMPTVVFLHGFGCTALEFGELARRTSAELGIDAVTIDRIILTTAAATNDGDSFEMPRTATVLAREVLTVLSRRGVRPPYLLVGHSYGGLVARVIAEEMTYADGTIVYGLVLLDPAHEGQFDAGMFPWDFSIGMHLSPYLFRIYRHVMAPLGLLHLMDEIDKFIFPPIHLIRCRETRLAARRLYSDNPIVWSHVVDEWQGCLLTFEQRRRKRPKTKDRPLPPGVLVIANQRRYSPTLYPDMITQAFLRLHRPLLDENEDTWQLVMANDSDHWIHLQQPQLVIDSIRTVIERSSRTPNY</sequence>
<feature type="domain" description="AB hydrolase-1" evidence="2">
    <location>
        <begin position="107"/>
        <end position="384"/>
    </location>
</feature>
<name>A0ABD3SCC4_9STRA</name>
<feature type="region of interest" description="Disordered" evidence="1">
    <location>
        <begin position="54"/>
        <end position="79"/>
    </location>
</feature>
<dbReference type="EMBL" id="JALLPB020000077">
    <property type="protein sequence ID" value="KAL3821983.1"/>
    <property type="molecule type" value="Genomic_DNA"/>
</dbReference>
<feature type="compositionally biased region" description="Acidic residues" evidence="1">
    <location>
        <begin position="57"/>
        <end position="74"/>
    </location>
</feature>
<accession>A0ABD3SCC4</accession>
<reference evidence="3 4" key="1">
    <citation type="submission" date="2024-10" db="EMBL/GenBank/DDBJ databases">
        <title>Updated reference genomes for cyclostephanoid diatoms.</title>
        <authorList>
            <person name="Roberts W.R."/>
            <person name="Alverson A.J."/>
        </authorList>
    </citation>
    <scope>NUCLEOTIDE SEQUENCE [LARGE SCALE GENOMIC DNA]</scope>
    <source>
        <strain evidence="3 4">AJA228-03</strain>
    </source>
</reference>
<protein>
    <recommendedName>
        <fullName evidence="2">AB hydrolase-1 domain-containing protein</fullName>
    </recommendedName>
</protein>
<dbReference type="InterPro" id="IPR029058">
    <property type="entry name" value="AB_hydrolase_fold"/>
</dbReference>
<evidence type="ECO:0000259" key="2">
    <source>
        <dbReference type="Pfam" id="PF12697"/>
    </source>
</evidence>
<evidence type="ECO:0000313" key="3">
    <source>
        <dbReference type="EMBL" id="KAL3821983.1"/>
    </source>
</evidence>
<dbReference type="Proteomes" id="UP001530377">
    <property type="component" value="Unassembled WGS sequence"/>
</dbReference>